<evidence type="ECO:0000313" key="2">
    <source>
        <dbReference type="EMBL" id="OKY79048.1"/>
    </source>
</evidence>
<comment type="caution">
    <text evidence="2">The sequence shown here is derived from an EMBL/GenBank/DDBJ whole genome shotgun (WGS) entry which is preliminary data.</text>
</comment>
<dbReference type="Proteomes" id="UP000185744">
    <property type="component" value="Unassembled WGS sequence"/>
</dbReference>
<organism evidence="2 3">
    <name type="scientific">Methanohalarchaeum thermophilum</name>
    <dbReference type="NCBI Taxonomy" id="1903181"/>
    <lineage>
        <taxon>Archaea</taxon>
        <taxon>Methanobacteriati</taxon>
        <taxon>Methanobacteriota</taxon>
        <taxon>Methanonatronarchaeia</taxon>
        <taxon>Methanonatronarchaeales</taxon>
        <taxon>Methanonatronarchaeaceae</taxon>
        <taxon>Candidatus Methanohalarchaeum</taxon>
    </lineage>
</organism>
<reference evidence="2" key="1">
    <citation type="submission" date="2016-12" db="EMBL/GenBank/DDBJ databases">
        <title>Discovery of methanogenic haloarchaea.</title>
        <authorList>
            <person name="Sorokin D.Y."/>
            <person name="Makarova K.S."/>
            <person name="Abbas B."/>
            <person name="Ferrer M."/>
            <person name="Golyshin P.N."/>
        </authorList>
    </citation>
    <scope>NUCLEOTIDE SEQUENCE [LARGE SCALE GENOMIC DNA]</scope>
    <source>
        <strain evidence="2">HMET1</strain>
    </source>
</reference>
<keyword evidence="1" id="KW-0812">Transmembrane</keyword>
<gene>
    <name evidence="2" type="ORF">BTN85_1554</name>
</gene>
<evidence type="ECO:0000313" key="3">
    <source>
        <dbReference type="Proteomes" id="UP000185744"/>
    </source>
</evidence>
<dbReference type="InParanoid" id="A0A1Q6DXI2"/>
<protein>
    <submittedName>
        <fullName evidence="2">Uncharacterized protein</fullName>
    </submittedName>
</protein>
<sequence length="57" mass="6514">MIEMVNTLNEKIEVFPFLSLGKISMLTIDDIIPETKANILLYMFGLISIISMSNYLM</sequence>
<name>A0A1Q6DXI2_METT1</name>
<keyword evidence="3" id="KW-1185">Reference proteome</keyword>
<keyword evidence="1" id="KW-0472">Membrane</keyword>
<accession>A0A1Q6DXI2</accession>
<evidence type="ECO:0000256" key="1">
    <source>
        <dbReference type="SAM" id="Phobius"/>
    </source>
</evidence>
<keyword evidence="1" id="KW-1133">Transmembrane helix</keyword>
<feature type="transmembrane region" description="Helical" evidence="1">
    <location>
        <begin position="39"/>
        <end position="56"/>
    </location>
</feature>
<dbReference type="EMBL" id="MSDW01000001">
    <property type="protein sequence ID" value="OKY79048.1"/>
    <property type="molecule type" value="Genomic_DNA"/>
</dbReference>
<dbReference type="AlphaFoldDB" id="A0A1Q6DXI2"/>
<proteinExistence type="predicted"/>